<feature type="region of interest" description="Disordered" evidence="2">
    <location>
        <begin position="1"/>
        <end position="27"/>
    </location>
</feature>
<dbReference type="InterPro" id="IPR052233">
    <property type="entry name" value="Rho-type_GEFs"/>
</dbReference>
<name>A0A0L6VMI0_9BASI</name>
<dbReference type="EMBL" id="LAVV01003821">
    <property type="protein sequence ID" value="KNZ61889.1"/>
    <property type="molecule type" value="Genomic_DNA"/>
</dbReference>
<keyword evidence="1" id="KW-0344">Guanine-nucleotide releasing factor</keyword>
<comment type="caution">
    <text evidence="6">The sequence shown here is derived from an EMBL/GenBank/DDBJ whole genome shotgun (WGS) entry which is preliminary data.</text>
</comment>
<feature type="domain" description="PH" evidence="3">
    <location>
        <begin position="283"/>
        <end position="460"/>
    </location>
</feature>
<dbReference type="Pfam" id="PF00780">
    <property type="entry name" value="CNH"/>
    <property type="match status" value="2"/>
</dbReference>
<dbReference type="SUPFAM" id="SSF50729">
    <property type="entry name" value="PH domain-like"/>
    <property type="match status" value="1"/>
</dbReference>
<evidence type="ECO:0000313" key="6">
    <source>
        <dbReference type="EMBL" id="KNZ61889.1"/>
    </source>
</evidence>
<dbReference type="InterPro" id="IPR001180">
    <property type="entry name" value="CNH_dom"/>
</dbReference>
<feature type="compositionally biased region" description="Low complexity" evidence="2">
    <location>
        <begin position="643"/>
        <end position="659"/>
    </location>
</feature>
<evidence type="ECO:0000259" key="5">
    <source>
        <dbReference type="PROSITE" id="PS50219"/>
    </source>
</evidence>
<dbReference type="SMART" id="SM00233">
    <property type="entry name" value="PH"/>
    <property type="match status" value="1"/>
</dbReference>
<dbReference type="OrthoDB" id="2272012at2759"/>
<dbReference type="PROSITE" id="PS50219">
    <property type="entry name" value="CNH"/>
    <property type="match status" value="1"/>
</dbReference>
<evidence type="ECO:0000259" key="4">
    <source>
        <dbReference type="PROSITE" id="PS50010"/>
    </source>
</evidence>
<evidence type="ECO:0000256" key="2">
    <source>
        <dbReference type="SAM" id="MobiDB-lite"/>
    </source>
</evidence>
<feature type="domain" description="DH" evidence="4">
    <location>
        <begin position="55"/>
        <end position="249"/>
    </location>
</feature>
<feature type="domain" description="CNH" evidence="5">
    <location>
        <begin position="522"/>
        <end position="982"/>
    </location>
</feature>
<keyword evidence="7" id="KW-1185">Reference proteome</keyword>
<gene>
    <name evidence="6" type="ORF">VP01_1343g3</name>
</gene>
<reference evidence="6 7" key="1">
    <citation type="submission" date="2015-08" db="EMBL/GenBank/DDBJ databases">
        <title>Next Generation Sequencing and Analysis of the Genome of Puccinia sorghi L Schw, the Causal Agent of Maize Common Rust.</title>
        <authorList>
            <person name="Rochi L."/>
            <person name="Burguener G."/>
            <person name="Darino M."/>
            <person name="Turjanski A."/>
            <person name="Kreff E."/>
            <person name="Dieguez M.J."/>
            <person name="Sacco F."/>
        </authorList>
    </citation>
    <scope>NUCLEOTIDE SEQUENCE [LARGE SCALE GENOMIC DNA]</scope>
    <source>
        <strain evidence="6 7">RO10H11247</strain>
    </source>
</reference>
<dbReference type="Gene3D" id="1.20.900.10">
    <property type="entry name" value="Dbl homology (DH) domain"/>
    <property type="match status" value="1"/>
</dbReference>
<feature type="region of interest" description="Disordered" evidence="2">
    <location>
        <begin position="602"/>
        <end position="666"/>
    </location>
</feature>
<dbReference type="PANTHER" id="PTHR46572:SF1">
    <property type="entry name" value="RHO1 GUANINE NUCLEOTIDE EXCHANGE FACTOR TUS1"/>
    <property type="match status" value="1"/>
</dbReference>
<dbReference type="VEuPathDB" id="FungiDB:VP01_1343g3"/>
<evidence type="ECO:0008006" key="8">
    <source>
        <dbReference type="Google" id="ProtNLM"/>
    </source>
</evidence>
<sequence length="1083" mass="122253">MIIPLSSNLRPIPDQQSSEESRRHSSKQVCVASSSTQSWQIPPECVGRIEPREIIRQSAIHELITGEAEYLEDLKIYQNVSYIFIGPLQDQLSPAILQPSELERFMNQVFSSLGEIRKLSRNFLKRLRYREQAQRPLVTSIGDVILAAVLEWGPAYTRYAADHPLGELEIERQTSQNLLFAEHISNLPRFNARKKDFRHFYSRPTFRLARYVLLFTRLLEATPQDHIDGEPLGLALELVRRQCSECNAAIESQQDMVRLMRLNSMIAPKADIPLLHLHSSHRKIYNSGKMLRKKEGASGLGEWSEVFVVLFDHYFVMLKEKKDDGYPRPKYHIIDQPIRTEFLKLSGLTQPPEKRSRRLKTLTDGLRGHNTHPTVYSTPQSGVGKSIPTRRSNSEPIHRYSNIPPGENPRDSDSSASLQQSRSLYPMTLQPFGDSPRMTLYVESESARQHWRESFETAISHRVQLIKTSQVFELWPMATETFSISSSSSSTSSIVSLPSLAELKVLYADQIPKELLPNTVHYGAPTCSTPFIAPDGRPLIAIGCKEGLWIGKRDNSSSYRKVLSIKNITQIAFLQTEGYMIVLAGQVLLAYPLEILVHSCGSKTSRPSPMRSITANVNPSYLPKPSRPAVPYHQQQSNKQILSRATSASSQQSTRSRQSCIGTEAGSPVSMGRSSLFLSLGMFEFERKQLADEEGALSSSGCETSVSSASFQRVSRFGVDSCESSVPSSPSMIALRVGTEGWQVRALPTLFGECPYSALRQIIRCLSQWIPWPIKESEGDLFGFRDHLRKCDAEKAKASQTAFKILEPISGSNEQLGHAFTTFKENQEIILPFEAQDVQCHDSQNQLLVFHGNRCEVINLDDLTSQTIPQLDENQDEPACNILMKRVEEAKLLNILTITPKEYLFCYDKFAYFGNVSGDVIRKKFDKMIEWDGRPSIVNRYRDYAIGYSENLIEVWDLRTSTRVQVMHGKDIRCIYDGGSVKTVSKSLDTLVVAKAVQQKPVDRIGSFESIQEIEALEDETTLTDENAIQRVLDLSCNSGDRLLVADKTPSSTFTQNYFETFHVSIQDSGNLYRVFEMGHIPH</sequence>
<feature type="compositionally biased region" description="Polar residues" evidence="2">
    <location>
        <begin position="371"/>
        <end position="391"/>
    </location>
</feature>
<feature type="compositionally biased region" description="Polar residues" evidence="2">
    <location>
        <begin position="602"/>
        <end position="619"/>
    </location>
</feature>
<dbReference type="Gene3D" id="2.30.29.30">
    <property type="entry name" value="Pleckstrin-homology domain (PH domain)/Phosphotyrosine-binding domain (PTB)"/>
    <property type="match status" value="1"/>
</dbReference>
<dbReference type="InterPro" id="IPR001849">
    <property type="entry name" value="PH_domain"/>
</dbReference>
<dbReference type="SUPFAM" id="SSF48065">
    <property type="entry name" value="DBL homology domain (DH-domain)"/>
    <property type="match status" value="1"/>
</dbReference>
<evidence type="ECO:0000259" key="3">
    <source>
        <dbReference type="PROSITE" id="PS50003"/>
    </source>
</evidence>
<dbReference type="InterPro" id="IPR011993">
    <property type="entry name" value="PH-like_dom_sf"/>
</dbReference>
<dbReference type="PROSITE" id="PS50010">
    <property type="entry name" value="DH_2"/>
    <property type="match status" value="1"/>
</dbReference>
<dbReference type="InterPro" id="IPR035899">
    <property type="entry name" value="DBL_dom_sf"/>
</dbReference>
<dbReference type="PROSITE" id="PS50003">
    <property type="entry name" value="PH_DOMAIN"/>
    <property type="match status" value="1"/>
</dbReference>
<dbReference type="PANTHER" id="PTHR46572">
    <property type="entry name" value="RHO1 GDP-GTP EXCHANGE PROTEIN 1-RELATED"/>
    <property type="match status" value="1"/>
</dbReference>
<organism evidence="6 7">
    <name type="scientific">Puccinia sorghi</name>
    <dbReference type="NCBI Taxonomy" id="27349"/>
    <lineage>
        <taxon>Eukaryota</taxon>
        <taxon>Fungi</taxon>
        <taxon>Dikarya</taxon>
        <taxon>Basidiomycota</taxon>
        <taxon>Pucciniomycotina</taxon>
        <taxon>Pucciniomycetes</taxon>
        <taxon>Pucciniales</taxon>
        <taxon>Pucciniaceae</taxon>
        <taxon>Puccinia</taxon>
    </lineage>
</organism>
<evidence type="ECO:0000313" key="7">
    <source>
        <dbReference type="Proteomes" id="UP000037035"/>
    </source>
</evidence>
<dbReference type="STRING" id="27349.A0A0L6VMI0"/>
<dbReference type="InterPro" id="IPR000219">
    <property type="entry name" value="DH_dom"/>
</dbReference>
<accession>A0A0L6VMI0</accession>
<proteinExistence type="predicted"/>
<dbReference type="Pfam" id="PF00621">
    <property type="entry name" value="RhoGEF"/>
    <property type="match status" value="1"/>
</dbReference>
<dbReference type="AlphaFoldDB" id="A0A0L6VMI0"/>
<dbReference type="Proteomes" id="UP000037035">
    <property type="component" value="Unassembled WGS sequence"/>
</dbReference>
<protein>
    <recommendedName>
        <fullName evidence="8">DH domain-containing protein</fullName>
    </recommendedName>
</protein>
<evidence type="ECO:0000256" key="1">
    <source>
        <dbReference type="ARBA" id="ARBA00022658"/>
    </source>
</evidence>
<feature type="region of interest" description="Disordered" evidence="2">
    <location>
        <begin position="362"/>
        <end position="419"/>
    </location>
</feature>
<dbReference type="SMART" id="SM00325">
    <property type="entry name" value="RhoGEF"/>
    <property type="match status" value="1"/>
</dbReference>
<dbReference type="GO" id="GO:0005085">
    <property type="term" value="F:guanyl-nucleotide exchange factor activity"/>
    <property type="evidence" value="ECO:0007669"/>
    <property type="project" value="UniProtKB-KW"/>
</dbReference>